<evidence type="ECO:0000313" key="1">
    <source>
        <dbReference type="EMBL" id="AYV77230.1"/>
    </source>
</evidence>
<gene>
    <name evidence="1" type="ORF">Barrevirus21_2</name>
</gene>
<dbReference type="Gene3D" id="2.170.270.10">
    <property type="entry name" value="SET domain"/>
    <property type="match status" value="1"/>
</dbReference>
<dbReference type="EMBL" id="MK072018">
    <property type="protein sequence ID" value="AYV77230.1"/>
    <property type="molecule type" value="Genomic_DNA"/>
</dbReference>
<accession>A0A3G4ZQQ1</accession>
<organism evidence="1">
    <name type="scientific">Barrevirus sp</name>
    <dbReference type="NCBI Taxonomy" id="2487763"/>
    <lineage>
        <taxon>Viruses</taxon>
        <taxon>Varidnaviria</taxon>
        <taxon>Bamfordvirae</taxon>
        <taxon>Nucleocytoviricota</taxon>
        <taxon>Megaviricetes</taxon>
        <taxon>Imitervirales</taxon>
        <taxon>Mimiviridae</taxon>
        <taxon>Klosneuvirinae</taxon>
    </lineage>
</organism>
<protein>
    <recommendedName>
        <fullName evidence="2">SET domain-containing protein</fullName>
    </recommendedName>
</protein>
<sequence>MRVFKEAGYKSPTNFIYTFNIYGKKCKVYTKLIGDIDLGSFDQPINGIPFWGPLVNEPSSDQDINAEVNINTEGNFSEDGIKRVVPGIYMVYKVVAKRYIDVGEEITIYYGDEYLRDYEVSL</sequence>
<name>A0A3G4ZQQ1_9VIRU</name>
<reference evidence="1" key="1">
    <citation type="submission" date="2018-10" db="EMBL/GenBank/DDBJ databases">
        <title>Hidden diversity of soil giant viruses.</title>
        <authorList>
            <person name="Schulz F."/>
            <person name="Alteio L."/>
            <person name="Goudeau D."/>
            <person name="Ryan E.M."/>
            <person name="Malmstrom R.R."/>
            <person name="Blanchard J."/>
            <person name="Woyke T."/>
        </authorList>
    </citation>
    <scope>NUCLEOTIDE SEQUENCE</scope>
    <source>
        <strain evidence="1">BAV1</strain>
    </source>
</reference>
<proteinExistence type="predicted"/>
<evidence type="ECO:0008006" key="2">
    <source>
        <dbReference type="Google" id="ProtNLM"/>
    </source>
</evidence>
<dbReference type="SUPFAM" id="SSF82199">
    <property type="entry name" value="SET domain"/>
    <property type="match status" value="1"/>
</dbReference>
<dbReference type="InterPro" id="IPR046341">
    <property type="entry name" value="SET_dom_sf"/>
</dbReference>